<dbReference type="GO" id="GO:0008776">
    <property type="term" value="F:acetate kinase activity"/>
    <property type="evidence" value="ECO:0007669"/>
    <property type="project" value="UniProtKB-UniRule"/>
</dbReference>
<evidence type="ECO:0000256" key="2">
    <source>
        <dbReference type="ARBA" id="ARBA00022490"/>
    </source>
</evidence>
<evidence type="ECO:0000256" key="6">
    <source>
        <dbReference type="ARBA" id="ARBA00022777"/>
    </source>
</evidence>
<evidence type="ECO:0000313" key="12">
    <source>
        <dbReference type="Proteomes" id="UP000295783"/>
    </source>
</evidence>
<feature type="binding site" evidence="9">
    <location>
        <position position="13"/>
    </location>
    <ligand>
        <name>Mg(2+)</name>
        <dbReference type="ChEBI" id="CHEBI:18420"/>
    </ligand>
</feature>
<protein>
    <recommendedName>
        <fullName evidence="9">Acetate kinase</fullName>
        <ecNumber evidence="9">2.7.2.1</ecNumber>
    </recommendedName>
    <alternativeName>
        <fullName evidence="9">Acetokinase</fullName>
    </alternativeName>
</protein>
<dbReference type="PRINTS" id="PR00471">
    <property type="entry name" value="ACETATEKNASE"/>
</dbReference>
<comment type="pathway">
    <text evidence="9">Metabolic intermediate biosynthesis; acetyl-CoA biosynthesis; acetyl-CoA from acetate: step 1/2.</text>
</comment>
<dbReference type="InterPro" id="IPR043129">
    <property type="entry name" value="ATPase_NBD"/>
</dbReference>
<dbReference type="RefSeq" id="WP_133612766.1">
    <property type="nucleotide sequence ID" value="NZ_SNYW01000007.1"/>
</dbReference>
<keyword evidence="4 9" id="KW-0479">Metal-binding</keyword>
<keyword evidence="5 9" id="KW-0547">Nucleotide-binding</keyword>
<dbReference type="Gene3D" id="3.30.420.40">
    <property type="match status" value="2"/>
</dbReference>
<evidence type="ECO:0000256" key="5">
    <source>
        <dbReference type="ARBA" id="ARBA00022741"/>
    </source>
</evidence>
<feature type="binding site" evidence="9">
    <location>
        <begin position="283"/>
        <end position="285"/>
    </location>
    <ligand>
        <name>ATP</name>
        <dbReference type="ChEBI" id="CHEBI:30616"/>
    </ligand>
</feature>
<keyword evidence="7 9" id="KW-0067">ATP-binding</keyword>
<dbReference type="GO" id="GO:0000287">
    <property type="term" value="F:magnesium ion binding"/>
    <property type="evidence" value="ECO:0007669"/>
    <property type="project" value="UniProtKB-UniRule"/>
</dbReference>
<dbReference type="NCBIfam" id="TIGR00016">
    <property type="entry name" value="ackA"/>
    <property type="match status" value="1"/>
</dbReference>
<feature type="binding site" evidence="9">
    <location>
        <position position="20"/>
    </location>
    <ligand>
        <name>ATP</name>
        <dbReference type="ChEBI" id="CHEBI:30616"/>
    </ligand>
</feature>
<dbReference type="PIRSF" id="PIRSF000722">
    <property type="entry name" value="Acetate_prop_kin"/>
    <property type="match status" value="1"/>
</dbReference>
<dbReference type="PANTHER" id="PTHR21060:SF21">
    <property type="entry name" value="ACETATE KINASE"/>
    <property type="match status" value="1"/>
</dbReference>
<dbReference type="GO" id="GO:0005829">
    <property type="term" value="C:cytosol"/>
    <property type="evidence" value="ECO:0007669"/>
    <property type="project" value="TreeGrafter"/>
</dbReference>
<comment type="similarity">
    <text evidence="1 9 10">Belongs to the acetokinase family.</text>
</comment>
<evidence type="ECO:0000256" key="8">
    <source>
        <dbReference type="ARBA" id="ARBA00022842"/>
    </source>
</evidence>
<evidence type="ECO:0000256" key="1">
    <source>
        <dbReference type="ARBA" id="ARBA00008748"/>
    </source>
</evidence>
<dbReference type="OrthoDB" id="9802453at2"/>
<keyword evidence="3 9" id="KW-0808">Transferase</keyword>
<keyword evidence="12" id="KW-1185">Reference proteome</keyword>
<dbReference type="InterPro" id="IPR000890">
    <property type="entry name" value="Aliphatic_acid_kin_short-chain"/>
</dbReference>
<dbReference type="PROSITE" id="PS01076">
    <property type="entry name" value="ACETATE_KINASE_2"/>
    <property type="match status" value="1"/>
</dbReference>
<dbReference type="HAMAP" id="MF_00020">
    <property type="entry name" value="Acetate_kinase"/>
    <property type="match status" value="1"/>
</dbReference>
<comment type="caution">
    <text evidence="11">The sequence shown here is derived from an EMBL/GenBank/DDBJ whole genome shotgun (WGS) entry which is preliminary data.</text>
</comment>
<comment type="function">
    <text evidence="9">Catalyzes the formation of acetyl phosphate from acetate and ATP. Can also catalyze the reverse reaction.</text>
</comment>
<dbReference type="GO" id="GO:0006085">
    <property type="term" value="P:acetyl-CoA biosynthetic process"/>
    <property type="evidence" value="ECO:0007669"/>
    <property type="project" value="UniProtKB-UniRule"/>
</dbReference>
<dbReference type="AlphaFoldDB" id="A0A4R6WSI3"/>
<comment type="catalytic activity">
    <reaction evidence="9">
        <text>acetate + ATP = acetyl phosphate + ADP</text>
        <dbReference type="Rhea" id="RHEA:11352"/>
        <dbReference type="ChEBI" id="CHEBI:22191"/>
        <dbReference type="ChEBI" id="CHEBI:30089"/>
        <dbReference type="ChEBI" id="CHEBI:30616"/>
        <dbReference type="ChEBI" id="CHEBI:456216"/>
        <dbReference type="EC" id="2.7.2.1"/>
    </reaction>
</comment>
<dbReference type="GO" id="GO:0006083">
    <property type="term" value="P:acetate metabolic process"/>
    <property type="evidence" value="ECO:0007669"/>
    <property type="project" value="TreeGrafter"/>
</dbReference>
<dbReference type="EMBL" id="SNYW01000007">
    <property type="protein sequence ID" value="TDQ82968.1"/>
    <property type="molecule type" value="Genomic_DNA"/>
</dbReference>
<sequence>MQQSGPDCLAVINAGSSSIKFALYDAAGRDRRLHGQVEGIGTNPHLAWVMGDSGERFERRWAADELDHDSATREVFAAAATMPGVRLSAVGHRVVHGGIFHCGPVRVDDRVLADLAGLIPLAPLHQPHNLAPIKAIAARYPDLPQVACFDTAFHQTQPAIAQTFALPRAYFAKGIRRYGFHGHSYAYIAQRLHQVAPGLARGRVIVAHLGNGASLCAMRDGHSVASTMGFTAVDGLMMGTRCGAIDPGVILYLMDEEGLDSRTVADLLYRRSGLLGISGISSDMRTLRASSAPEAAEAVALFEYRVVREIGSLAATLGGVDAIVFTAGIGENDSATRAAVMAGCAWLGVVADAGRNSNAGKETGGRITADGSAVAGLVIPTDEEGMIARHTADVLGTAAKA</sequence>
<feature type="binding site" evidence="9">
    <location>
        <position position="383"/>
    </location>
    <ligand>
        <name>Mg(2+)</name>
        <dbReference type="ChEBI" id="CHEBI:18420"/>
    </ligand>
</feature>
<accession>A0A4R6WSI3</accession>
<dbReference type="InterPro" id="IPR023865">
    <property type="entry name" value="Aliphatic_acid_kinase_CS"/>
</dbReference>
<feature type="binding site" evidence="9">
    <location>
        <begin position="328"/>
        <end position="332"/>
    </location>
    <ligand>
        <name>ATP</name>
        <dbReference type="ChEBI" id="CHEBI:30616"/>
    </ligand>
</feature>
<organism evidence="11 12">
    <name type="scientific">Dongia mobilis</name>
    <dbReference type="NCBI Taxonomy" id="578943"/>
    <lineage>
        <taxon>Bacteria</taxon>
        <taxon>Pseudomonadati</taxon>
        <taxon>Pseudomonadota</taxon>
        <taxon>Alphaproteobacteria</taxon>
        <taxon>Rhodospirillales</taxon>
        <taxon>Dongiaceae</taxon>
        <taxon>Dongia</taxon>
    </lineage>
</organism>
<dbReference type="PANTHER" id="PTHR21060">
    <property type="entry name" value="ACETATE KINASE"/>
    <property type="match status" value="1"/>
</dbReference>
<feature type="binding site" evidence="9">
    <location>
        <begin position="208"/>
        <end position="212"/>
    </location>
    <ligand>
        <name>ATP</name>
        <dbReference type="ChEBI" id="CHEBI:30616"/>
    </ligand>
</feature>
<feature type="active site" description="Proton donor/acceptor" evidence="9">
    <location>
        <position position="150"/>
    </location>
</feature>
<evidence type="ECO:0000256" key="3">
    <source>
        <dbReference type="ARBA" id="ARBA00022679"/>
    </source>
</evidence>
<keyword evidence="2 9" id="KW-0963">Cytoplasm</keyword>
<proteinExistence type="inferred from homology"/>
<evidence type="ECO:0000256" key="7">
    <source>
        <dbReference type="ARBA" id="ARBA00022840"/>
    </source>
</evidence>
<comment type="subunit">
    <text evidence="9">Homodimer.</text>
</comment>
<keyword evidence="8 9" id="KW-0460">Magnesium</keyword>
<dbReference type="EC" id="2.7.2.1" evidence="9"/>
<feature type="site" description="Transition state stabilizer" evidence="9">
    <location>
        <position position="181"/>
    </location>
</feature>
<reference evidence="11 12" key="1">
    <citation type="submission" date="2019-03" db="EMBL/GenBank/DDBJ databases">
        <title>Genomic Encyclopedia of Type Strains, Phase III (KMG-III): the genomes of soil and plant-associated and newly described type strains.</title>
        <authorList>
            <person name="Whitman W."/>
        </authorList>
    </citation>
    <scope>NUCLEOTIDE SEQUENCE [LARGE SCALE GENOMIC DNA]</scope>
    <source>
        <strain evidence="11 12">CGMCC 1.7660</strain>
    </source>
</reference>
<feature type="binding site" evidence="9">
    <location>
        <position position="93"/>
    </location>
    <ligand>
        <name>substrate</name>
    </ligand>
</feature>
<dbReference type="SUPFAM" id="SSF53067">
    <property type="entry name" value="Actin-like ATPase domain"/>
    <property type="match status" value="2"/>
</dbReference>
<evidence type="ECO:0000313" key="11">
    <source>
        <dbReference type="EMBL" id="TDQ82968.1"/>
    </source>
</evidence>
<evidence type="ECO:0000256" key="4">
    <source>
        <dbReference type="ARBA" id="ARBA00022723"/>
    </source>
</evidence>
<dbReference type="InterPro" id="IPR004372">
    <property type="entry name" value="Ac/propionate_kinase"/>
</dbReference>
<comment type="subcellular location">
    <subcellularLocation>
        <location evidence="9">Cytoplasm</location>
    </subcellularLocation>
</comment>
<comment type="cofactor">
    <cofactor evidence="9">
        <name>Mg(2+)</name>
        <dbReference type="ChEBI" id="CHEBI:18420"/>
    </cofactor>
    <cofactor evidence="9">
        <name>Mn(2+)</name>
        <dbReference type="ChEBI" id="CHEBI:29035"/>
    </cofactor>
    <text evidence="9">Mg(2+). Can also accept Mn(2+).</text>
</comment>
<feature type="site" description="Transition state stabilizer" evidence="9">
    <location>
        <position position="241"/>
    </location>
</feature>
<dbReference type="GO" id="GO:0005524">
    <property type="term" value="F:ATP binding"/>
    <property type="evidence" value="ECO:0007669"/>
    <property type="project" value="UniProtKB-KW"/>
</dbReference>
<evidence type="ECO:0000256" key="9">
    <source>
        <dbReference type="HAMAP-Rule" id="MF_00020"/>
    </source>
</evidence>
<keyword evidence="6 9" id="KW-0418">Kinase</keyword>
<gene>
    <name evidence="9" type="primary">ackA</name>
    <name evidence="11" type="ORF">A8950_1250</name>
</gene>
<dbReference type="Proteomes" id="UP000295783">
    <property type="component" value="Unassembled WGS sequence"/>
</dbReference>
<name>A0A4R6WSI3_9PROT</name>
<evidence type="ECO:0000256" key="10">
    <source>
        <dbReference type="RuleBase" id="RU003835"/>
    </source>
</evidence>
<dbReference type="Pfam" id="PF00871">
    <property type="entry name" value="Acetate_kinase"/>
    <property type="match status" value="1"/>
</dbReference>
<dbReference type="UniPathway" id="UPA00340">
    <property type="reaction ID" value="UER00458"/>
</dbReference>